<gene>
    <name evidence="2" type="ORF">H6H00_28005</name>
</gene>
<evidence type="ECO:0000256" key="1">
    <source>
        <dbReference type="SAM" id="MobiDB-lite"/>
    </source>
</evidence>
<evidence type="ECO:0000313" key="3">
    <source>
        <dbReference type="Proteomes" id="UP000515728"/>
    </source>
</evidence>
<dbReference type="RefSeq" id="WP_185718645.1">
    <property type="nucleotide sequence ID" value="NZ_BAAAWI010000001.1"/>
</dbReference>
<name>A0A7G7MGI2_9PSEU</name>
<feature type="region of interest" description="Disordered" evidence="1">
    <location>
        <begin position="1"/>
        <end position="20"/>
    </location>
</feature>
<accession>A0A7G7MGI2</accession>
<reference evidence="2 3" key="1">
    <citation type="submission" date="2020-08" db="EMBL/GenBank/DDBJ databases">
        <authorList>
            <person name="Mo P."/>
        </authorList>
    </citation>
    <scope>NUCLEOTIDE SEQUENCE [LARGE SCALE GENOMIC DNA]</scope>
    <source>
        <strain evidence="2 3">CGMCC 4.1532</strain>
    </source>
</reference>
<dbReference type="KEGG" id="ppel:H6H00_28005"/>
<protein>
    <recommendedName>
        <fullName evidence="4">ATP/GTP-binding protein</fullName>
    </recommendedName>
</protein>
<evidence type="ECO:0000313" key="2">
    <source>
        <dbReference type="EMBL" id="QNG51893.1"/>
    </source>
</evidence>
<organism evidence="2 3">
    <name type="scientific">Pseudonocardia petroleophila</name>
    <dbReference type="NCBI Taxonomy" id="37331"/>
    <lineage>
        <taxon>Bacteria</taxon>
        <taxon>Bacillati</taxon>
        <taxon>Actinomycetota</taxon>
        <taxon>Actinomycetes</taxon>
        <taxon>Pseudonocardiales</taxon>
        <taxon>Pseudonocardiaceae</taxon>
        <taxon>Pseudonocardia</taxon>
    </lineage>
</organism>
<dbReference type="AlphaFoldDB" id="A0A7G7MGI2"/>
<dbReference type="Proteomes" id="UP000515728">
    <property type="component" value="Chromosome"/>
</dbReference>
<feature type="compositionally biased region" description="Basic and acidic residues" evidence="1">
    <location>
        <begin position="32"/>
        <end position="51"/>
    </location>
</feature>
<dbReference type="EMBL" id="CP060131">
    <property type="protein sequence ID" value="QNG51893.1"/>
    <property type="molecule type" value="Genomic_DNA"/>
</dbReference>
<proteinExistence type="predicted"/>
<keyword evidence="3" id="KW-1185">Reference proteome</keyword>
<feature type="region of interest" description="Disordered" evidence="1">
    <location>
        <begin position="29"/>
        <end position="81"/>
    </location>
</feature>
<evidence type="ECO:0008006" key="4">
    <source>
        <dbReference type="Google" id="ProtNLM"/>
    </source>
</evidence>
<sequence length="274" mass="28102">MLLLAAAGDPEPPGCAVSDSHGRCLVIAVDPGRPERPSNPDREEASTRPETDEGVADDEAGTPSEPERPRLQALPFGDGGGWVRQEVPDPAGFLDALPADTAPAIDAATIAQVLAQRAVEQLTLDPPEPRTSADGPGYVGVPVWLWIEDGVASTGPVSATATVGAARVTATGRLSAVEWSMGPAGADVRCTGPGTPWTGQAGSSPDCGYTYEQRSLPERTGGAGRWTVTATSVWTVTWTGVSGGLPVSGEETVRVSAETSLGVGEIQVLVGGER</sequence>